<proteinExistence type="predicted"/>
<accession>A0ABN1VU86</accession>
<feature type="region of interest" description="Disordered" evidence="1">
    <location>
        <begin position="1"/>
        <end position="29"/>
    </location>
</feature>
<keyword evidence="3" id="KW-1185">Reference proteome</keyword>
<sequence>MPVFAAAEPCRNPRAGRTGVPWSPGFTGPRAGVGTDPAWASDVALHNGFRVATLDGDAPLLFERGSAFAAAVRQVGTK</sequence>
<comment type="caution">
    <text evidence="2">The sequence shown here is derived from an EMBL/GenBank/DDBJ whole genome shotgun (WGS) entry which is preliminary data.</text>
</comment>
<reference evidence="2 3" key="1">
    <citation type="journal article" date="2019" name="Int. J. Syst. Evol. Microbiol.">
        <title>The Global Catalogue of Microorganisms (GCM) 10K type strain sequencing project: providing services to taxonomists for standard genome sequencing and annotation.</title>
        <authorList>
            <consortium name="The Broad Institute Genomics Platform"/>
            <consortium name="The Broad Institute Genome Sequencing Center for Infectious Disease"/>
            <person name="Wu L."/>
            <person name="Ma J."/>
        </authorList>
    </citation>
    <scope>NUCLEOTIDE SEQUENCE [LARGE SCALE GENOMIC DNA]</scope>
    <source>
        <strain evidence="2 3">JCM 13022</strain>
    </source>
</reference>
<organism evidence="2 3">
    <name type="scientific">Prauserella alba</name>
    <dbReference type="NCBI Taxonomy" id="176898"/>
    <lineage>
        <taxon>Bacteria</taxon>
        <taxon>Bacillati</taxon>
        <taxon>Actinomycetota</taxon>
        <taxon>Actinomycetes</taxon>
        <taxon>Pseudonocardiales</taxon>
        <taxon>Pseudonocardiaceae</taxon>
        <taxon>Prauserella</taxon>
    </lineage>
</organism>
<dbReference type="RefSeq" id="WP_344073900.1">
    <property type="nucleotide sequence ID" value="NZ_BAAALM010000019.1"/>
</dbReference>
<evidence type="ECO:0000256" key="1">
    <source>
        <dbReference type="SAM" id="MobiDB-lite"/>
    </source>
</evidence>
<name>A0ABN1VU86_9PSEU</name>
<dbReference type="EMBL" id="BAAALM010000019">
    <property type="protein sequence ID" value="GAA1220099.1"/>
    <property type="molecule type" value="Genomic_DNA"/>
</dbReference>
<gene>
    <name evidence="2" type="ORF">GCM10009675_48570</name>
</gene>
<dbReference type="Proteomes" id="UP001500467">
    <property type="component" value="Unassembled WGS sequence"/>
</dbReference>
<protein>
    <submittedName>
        <fullName evidence="2">Uncharacterized protein</fullName>
    </submittedName>
</protein>
<evidence type="ECO:0000313" key="2">
    <source>
        <dbReference type="EMBL" id="GAA1220099.1"/>
    </source>
</evidence>
<evidence type="ECO:0000313" key="3">
    <source>
        <dbReference type="Proteomes" id="UP001500467"/>
    </source>
</evidence>